<evidence type="ECO:0000256" key="1">
    <source>
        <dbReference type="SAM" id="Coils"/>
    </source>
</evidence>
<dbReference type="Proteomes" id="UP000824062">
    <property type="component" value="Unassembled WGS sequence"/>
</dbReference>
<keyword evidence="3" id="KW-0472">Membrane</keyword>
<keyword evidence="4" id="KW-0131">Cell cycle</keyword>
<gene>
    <name evidence="4" type="ORF">IAA19_07785</name>
</gene>
<evidence type="ECO:0000256" key="3">
    <source>
        <dbReference type="SAM" id="Phobius"/>
    </source>
</evidence>
<accession>A0A9D2JF14</accession>
<sequence length="169" mass="17541">MRYQGSAAYSMGAAERSRERLEERASSSFEVVSGGGLDARAREGVSRAFVARVRAVVVVAVVLIALGMVRVGISAATVSVLRSNADLGTQIAEAESLNEQLRVQRSALSSNARISRIATQNYGMVLSSEFVTLDLSASAEGEAGDQGQQSADGDAAQSADAGAEQSNLS</sequence>
<keyword evidence="3" id="KW-1133">Transmembrane helix</keyword>
<dbReference type="AlphaFoldDB" id="A0A9D2JF14"/>
<evidence type="ECO:0000313" key="4">
    <source>
        <dbReference type="EMBL" id="HIZ46897.1"/>
    </source>
</evidence>
<evidence type="ECO:0000313" key="5">
    <source>
        <dbReference type="Proteomes" id="UP000824062"/>
    </source>
</evidence>
<keyword evidence="1" id="KW-0175">Coiled coil</keyword>
<dbReference type="EMBL" id="DXBM01000065">
    <property type="protein sequence ID" value="HIZ46897.1"/>
    <property type="molecule type" value="Genomic_DNA"/>
</dbReference>
<reference evidence="4" key="2">
    <citation type="submission" date="2021-04" db="EMBL/GenBank/DDBJ databases">
        <authorList>
            <person name="Gilroy R."/>
        </authorList>
    </citation>
    <scope>NUCLEOTIDE SEQUENCE</scope>
    <source>
        <strain evidence="4">ChiHjej12B11-14209</strain>
    </source>
</reference>
<reference evidence="4" key="1">
    <citation type="journal article" date="2021" name="PeerJ">
        <title>Extensive microbial diversity within the chicken gut microbiome revealed by metagenomics and culture.</title>
        <authorList>
            <person name="Gilroy R."/>
            <person name="Ravi A."/>
            <person name="Getino M."/>
            <person name="Pursley I."/>
            <person name="Horton D.L."/>
            <person name="Alikhan N.F."/>
            <person name="Baker D."/>
            <person name="Gharbi K."/>
            <person name="Hall N."/>
            <person name="Watson M."/>
            <person name="Adriaenssens E.M."/>
            <person name="Foster-Nyarko E."/>
            <person name="Jarju S."/>
            <person name="Secka A."/>
            <person name="Antonio M."/>
            <person name="Oren A."/>
            <person name="Chaudhuri R.R."/>
            <person name="La Ragione R."/>
            <person name="Hildebrand F."/>
            <person name="Pallen M.J."/>
        </authorList>
    </citation>
    <scope>NUCLEOTIDE SEQUENCE</scope>
    <source>
        <strain evidence="4">ChiHjej12B11-14209</strain>
    </source>
</reference>
<protein>
    <submittedName>
        <fullName evidence="4">Cell division protein FtsL</fullName>
    </submittedName>
</protein>
<comment type="caution">
    <text evidence="4">The sequence shown here is derived from an EMBL/GenBank/DDBJ whole genome shotgun (WGS) entry which is preliminary data.</text>
</comment>
<feature type="region of interest" description="Disordered" evidence="2">
    <location>
        <begin position="139"/>
        <end position="169"/>
    </location>
</feature>
<feature type="coiled-coil region" evidence="1">
    <location>
        <begin position="84"/>
        <end position="111"/>
    </location>
</feature>
<dbReference type="GO" id="GO:0051301">
    <property type="term" value="P:cell division"/>
    <property type="evidence" value="ECO:0007669"/>
    <property type="project" value="UniProtKB-KW"/>
</dbReference>
<evidence type="ECO:0000256" key="2">
    <source>
        <dbReference type="SAM" id="MobiDB-lite"/>
    </source>
</evidence>
<organism evidence="4 5">
    <name type="scientific">Candidatus Olsenella pullistercoris</name>
    <dbReference type="NCBI Taxonomy" id="2838712"/>
    <lineage>
        <taxon>Bacteria</taxon>
        <taxon>Bacillati</taxon>
        <taxon>Actinomycetota</taxon>
        <taxon>Coriobacteriia</taxon>
        <taxon>Coriobacteriales</taxon>
        <taxon>Atopobiaceae</taxon>
        <taxon>Olsenella</taxon>
    </lineage>
</organism>
<name>A0A9D2JF14_9ACTN</name>
<proteinExistence type="predicted"/>
<feature type="transmembrane region" description="Helical" evidence="3">
    <location>
        <begin position="49"/>
        <end position="73"/>
    </location>
</feature>
<keyword evidence="3" id="KW-0812">Transmembrane</keyword>
<keyword evidence="4" id="KW-0132">Cell division</keyword>